<sequence>MSPVLIAVIALVMVGTSFLSGIFGMAGGMVLVGVLLAILPVPTAMALHAITQMASNGWRALIWRAHVRWRIVGAYVIGCALAVGVWSLWLYVPSKALALIGLGALPLATRFVPAHLRARPEHFGHGIGQGAVSMMLMLLTGVAGPQLDQFFLGGALDRRQIIATKGICQLFGHSFKLVYFSALIDNAASVDPMLAAVAVTASMIGTGLSKKVLEAMSDAQYRRWADRIILGISVYYVAYGGYLLAAPMVPAGA</sequence>
<dbReference type="OrthoDB" id="8478323at2"/>
<protein>
    <recommendedName>
        <fullName evidence="5">Probable membrane transporter protein</fullName>
    </recommendedName>
</protein>
<feature type="transmembrane region" description="Helical" evidence="5">
    <location>
        <begin position="123"/>
        <end position="143"/>
    </location>
</feature>
<dbReference type="Pfam" id="PF01925">
    <property type="entry name" value="TauE"/>
    <property type="match status" value="1"/>
</dbReference>
<organism evidence="6 7">
    <name type="scientific">Thalassobaculum litoreum DSM 18839</name>
    <dbReference type="NCBI Taxonomy" id="1123362"/>
    <lineage>
        <taxon>Bacteria</taxon>
        <taxon>Pseudomonadati</taxon>
        <taxon>Pseudomonadota</taxon>
        <taxon>Alphaproteobacteria</taxon>
        <taxon>Rhodospirillales</taxon>
        <taxon>Thalassobaculaceae</taxon>
        <taxon>Thalassobaculum</taxon>
    </lineage>
</organism>
<evidence type="ECO:0000256" key="1">
    <source>
        <dbReference type="ARBA" id="ARBA00004141"/>
    </source>
</evidence>
<keyword evidence="5" id="KW-1003">Cell membrane</keyword>
<evidence type="ECO:0000313" key="6">
    <source>
        <dbReference type="EMBL" id="SDF55517.1"/>
    </source>
</evidence>
<comment type="subcellular location">
    <subcellularLocation>
        <location evidence="5">Cell membrane</location>
        <topology evidence="5">Multi-pass membrane protein</topology>
    </subcellularLocation>
    <subcellularLocation>
        <location evidence="1">Membrane</location>
        <topology evidence="1">Multi-pass membrane protein</topology>
    </subcellularLocation>
</comment>
<dbReference type="RefSeq" id="WP_093149527.1">
    <property type="nucleotide sequence ID" value="NZ_FNBW01000004.1"/>
</dbReference>
<gene>
    <name evidence="6" type="ORF">SAMN05660686_01652</name>
</gene>
<comment type="similarity">
    <text evidence="5">Belongs to the 4-toluene sulfonate uptake permease (TSUP) (TC 2.A.102) family.</text>
</comment>
<reference evidence="6 7" key="1">
    <citation type="submission" date="2016-10" db="EMBL/GenBank/DDBJ databases">
        <authorList>
            <person name="Varghese N."/>
            <person name="Submissions S."/>
        </authorList>
    </citation>
    <scope>NUCLEOTIDE SEQUENCE [LARGE SCALE GENOMIC DNA]</scope>
    <source>
        <strain evidence="6 7">DSM 18839</strain>
    </source>
</reference>
<dbReference type="Proteomes" id="UP000198615">
    <property type="component" value="Unassembled WGS sequence"/>
</dbReference>
<accession>A0A8G2EW06</accession>
<comment type="caution">
    <text evidence="6">The sequence shown here is derived from an EMBL/GenBank/DDBJ whole genome shotgun (WGS) entry which is preliminary data.</text>
</comment>
<keyword evidence="2 5" id="KW-0812">Transmembrane</keyword>
<proteinExistence type="inferred from homology"/>
<feature type="transmembrane region" description="Helical" evidence="5">
    <location>
        <begin position="97"/>
        <end position="116"/>
    </location>
</feature>
<keyword evidence="4 5" id="KW-0472">Membrane</keyword>
<dbReference type="InterPro" id="IPR002781">
    <property type="entry name" value="TM_pro_TauE-like"/>
</dbReference>
<name>A0A8G2EW06_9PROT</name>
<evidence type="ECO:0000256" key="5">
    <source>
        <dbReference type="RuleBase" id="RU363041"/>
    </source>
</evidence>
<feature type="transmembrane region" description="Helical" evidence="5">
    <location>
        <begin position="71"/>
        <end position="91"/>
    </location>
</feature>
<evidence type="ECO:0000313" key="7">
    <source>
        <dbReference type="Proteomes" id="UP000198615"/>
    </source>
</evidence>
<keyword evidence="7" id="KW-1185">Reference proteome</keyword>
<feature type="transmembrane region" description="Helical" evidence="5">
    <location>
        <begin position="29"/>
        <end position="50"/>
    </location>
</feature>
<feature type="transmembrane region" description="Helical" evidence="5">
    <location>
        <begin position="187"/>
        <end position="208"/>
    </location>
</feature>
<keyword evidence="3 5" id="KW-1133">Transmembrane helix</keyword>
<feature type="transmembrane region" description="Helical" evidence="5">
    <location>
        <begin position="228"/>
        <end position="249"/>
    </location>
</feature>
<dbReference type="GO" id="GO:0005886">
    <property type="term" value="C:plasma membrane"/>
    <property type="evidence" value="ECO:0007669"/>
    <property type="project" value="UniProtKB-SubCell"/>
</dbReference>
<evidence type="ECO:0000256" key="4">
    <source>
        <dbReference type="ARBA" id="ARBA00023136"/>
    </source>
</evidence>
<dbReference type="EMBL" id="FNBW01000004">
    <property type="protein sequence ID" value="SDF55517.1"/>
    <property type="molecule type" value="Genomic_DNA"/>
</dbReference>
<evidence type="ECO:0000256" key="3">
    <source>
        <dbReference type="ARBA" id="ARBA00022989"/>
    </source>
</evidence>
<dbReference type="AlphaFoldDB" id="A0A8G2EW06"/>
<evidence type="ECO:0000256" key="2">
    <source>
        <dbReference type="ARBA" id="ARBA00022692"/>
    </source>
</evidence>